<dbReference type="SUPFAM" id="SSF56104">
    <property type="entry name" value="SAICAR synthase-like"/>
    <property type="match status" value="1"/>
</dbReference>
<dbReference type="AlphaFoldDB" id="A0A8H7L8C4"/>
<dbReference type="GO" id="GO:0046854">
    <property type="term" value="P:phosphatidylinositol phosphate biosynthetic process"/>
    <property type="evidence" value="ECO:0007669"/>
    <property type="project" value="TreeGrafter"/>
</dbReference>
<evidence type="ECO:0000313" key="4">
    <source>
        <dbReference type="Proteomes" id="UP000649328"/>
    </source>
</evidence>
<dbReference type="EMBL" id="JACBPP010000013">
    <property type="protein sequence ID" value="KAF7998678.1"/>
    <property type="molecule type" value="Genomic_DNA"/>
</dbReference>
<evidence type="ECO:0000256" key="1">
    <source>
        <dbReference type="PROSITE-ProRule" id="PRU00781"/>
    </source>
</evidence>
<dbReference type="GO" id="GO:0010008">
    <property type="term" value="C:endosome membrane"/>
    <property type="evidence" value="ECO:0007669"/>
    <property type="project" value="TreeGrafter"/>
</dbReference>
<keyword evidence="4" id="KW-1185">Reference proteome</keyword>
<sequence>MDLLIMENLFYNRKTTRIFDLKGSMRNRHVKQTGKENEVLLDENMVEYIYESPVFVKEQLKKLLRGSLFNDTSFLSAMDVMDYSLVIGIDDPSGKLYVGIIDWLRTFTWDKKILLGKKGKDPTIVTPKQYRTRFREAMDRYILEVPDIWYEGSN</sequence>
<dbReference type="PANTHER" id="PTHR45748">
    <property type="entry name" value="1-PHOSPHATIDYLINOSITOL 3-PHOSPHATE 5-KINASE-RELATED"/>
    <property type="match status" value="1"/>
</dbReference>
<dbReference type="Proteomes" id="UP000649328">
    <property type="component" value="Unassembled WGS sequence"/>
</dbReference>
<dbReference type="FunFam" id="3.30.810.10:FF:000001">
    <property type="entry name" value="1-phosphatidylinositol 3-phosphate 5-kinase FAB1"/>
    <property type="match status" value="1"/>
</dbReference>
<accession>A0A8H7L8C4</accession>
<comment type="caution">
    <text evidence="3">The sequence shown here is derived from an EMBL/GenBank/DDBJ whole genome shotgun (WGS) entry which is preliminary data.</text>
</comment>
<gene>
    <name evidence="3" type="ORF">HF325_006920</name>
</gene>
<dbReference type="InterPro" id="IPR002498">
    <property type="entry name" value="PInositol-4-P-4/5-kinase_core"/>
</dbReference>
<name>A0A8H7L8C4_9ASCO</name>
<protein>
    <recommendedName>
        <fullName evidence="2">PIPK domain-containing protein</fullName>
    </recommendedName>
</protein>
<keyword evidence="1" id="KW-0418">Kinase</keyword>
<evidence type="ECO:0000259" key="2">
    <source>
        <dbReference type="PROSITE" id="PS51455"/>
    </source>
</evidence>
<dbReference type="PROSITE" id="PS51455">
    <property type="entry name" value="PIPK"/>
    <property type="match status" value="1"/>
</dbReference>
<reference evidence="3" key="1">
    <citation type="submission" date="2020-10" db="EMBL/GenBank/DDBJ databases">
        <title>The Whole-Genome Sequence of Metschnikowia persimmonesis, a Novel Endophytic Yeast Species Isolated from Medicinal Plant Diospyros kaki Thumb.</title>
        <authorList>
            <person name="Rahmat E."/>
            <person name="Kang Y."/>
        </authorList>
    </citation>
    <scope>NUCLEOTIDE SEQUENCE</scope>
    <source>
        <strain evidence="3">KIOM G15050</strain>
    </source>
</reference>
<dbReference type="SMART" id="SM00330">
    <property type="entry name" value="PIPKc"/>
    <property type="match status" value="1"/>
</dbReference>
<dbReference type="Gene3D" id="3.30.810.10">
    <property type="entry name" value="2-Layer Sandwich"/>
    <property type="match status" value="1"/>
</dbReference>
<dbReference type="OrthoDB" id="158357at2759"/>
<organism evidence="3 4">
    <name type="scientific">Metschnikowia pulcherrima</name>
    <dbReference type="NCBI Taxonomy" id="27326"/>
    <lineage>
        <taxon>Eukaryota</taxon>
        <taxon>Fungi</taxon>
        <taxon>Dikarya</taxon>
        <taxon>Ascomycota</taxon>
        <taxon>Saccharomycotina</taxon>
        <taxon>Pichiomycetes</taxon>
        <taxon>Metschnikowiaceae</taxon>
        <taxon>Metschnikowia</taxon>
    </lineage>
</organism>
<dbReference type="GO" id="GO:0000329">
    <property type="term" value="C:fungal-type vacuole membrane"/>
    <property type="evidence" value="ECO:0007669"/>
    <property type="project" value="TreeGrafter"/>
</dbReference>
<evidence type="ECO:0000313" key="3">
    <source>
        <dbReference type="EMBL" id="KAF7998678.1"/>
    </source>
</evidence>
<keyword evidence="1" id="KW-0067">ATP-binding</keyword>
<dbReference type="GO" id="GO:0000285">
    <property type="term" value="F:1-phosphatidylinositol-3-phosphate 5-kinase activity"/>
    <property type="evidence" value="ECO:0007669"/>
    <property type="project" value="TreeGrafter"/>
</dbReference>
<keyword evidence="1" id="KW-0547">Nucleotide-binding</keyword>
<dbReference type="GO" id="GO:0005524">
    <property type="term" value="F:ATP binding"/>
    <property type="evidence" value="ECO:0007669"/>
    <property type="project" value="UniProtKB-UniRule"/>
</dbReference>
<dbReference type="PANTHER" id="PTHR45748:SF7">
    <property type="entry name" value="1-PHOSPHATIDYLINOSITOL 3-PHOSPHATE 5-KINASE-RELATED"/>
    <property type="match status" value="1"/>
</dbReference>
<dbReference type="Pfam" id="PF01504">
    <property type="entry name" value="PIP5K"/>
    <property type="match status" value="1"/>
</dbReference>
<dbReference type="InterPro" id="IPR027483">
    <property type="entry name" value="PInositol-4-P-4/5-kinase_C_sf"/>
</dbReference>
<feature type="domain" description="PIPK" evidence="2">
    <location>
        <begin position="1"/>
        <end position="142"/>
    </location>
</feature>
<keyword evidence="1" id="KW-0808">Transferase</keyword>
<proteinExistence type="predicted"/>